<dbReference type="EMBL" id="BAAARW010000016">
    <property type="protein sequence ID" value="GAA2428109.1"/>
    <property type="molecule type" value="Genomic_DNA"/>
</dbReference>
<evidence type="ECO:0000313" key="2">
    <source>
        <dbReference type="EMBL" id="GAA2428109.1"/>
    </source>
</evidence>
<keyword evidence="3" id="KW-1185">Reference proteome</keyword>
<evidence type="ECO:0000313" key="3">
    <source>
        <dbReference type="Proteomes" id="UP001501231"/>
    </source>
</evidence>
<comment type="caution">
    <text evidence="2">The sequence shown here is derived from an EMBL/GenBank/DDBJ whole genome shotgun (WGS) entry which is preliminary data.</text>
</comment>
<protein>
    <recommendedName>
        <fullName evidence="4">DNA-binding protein</fullName>
    </recommendedName>
</protein>
<organism evidence="2 3">
    <name type="scientific">Actinomadura vinacea</name>
    <dbReference type="NCBI Taxonomy" id="115336"/>
    <lineage>
        <taxon>Bacteria</taxon>
        <taxon>Bacillati</taxon>
        <taxon>Actinomycetota</taxon>
        <taxon>Actinomycetes</taxon>
        <taxon>Streptosporangiales</taxon>
        <taxon>Thermomonosporaceae</taxon>
        <taxon>Actinomadura</taxon>
    </lineage>
</organism>
<proteinExistence type="predicted"/>
<gene>
    <name evidence="2" type="ORF">GCM10010191_46360</name>
</gene>
<evidence type="ECO:0000256" key="1">
    <source>
        <dbReference type="SAM" id="MobiDB-lite"/>
    </source>
</evidence>
<name>A0ABN3JGC1_9ACTN</name>
<accession>A0ABN3JGC1</accession>
<feature type="region of interest" description="Disordered" evidence="1">
    <location>
        <begin position="126"/>
        <end position="175"/>
    </location>
</feature>
<evidence type="ECO:0008006" key="4">
    <source>
        <dbReference type="Google" id="ProtNLM"/>
    </source>
</evidence>
<feature type="compositionally biased region" description="Acidic residues" evidence="1">
    <location>
        <begin position="160"/>
        <end position="169"/>
    </location>
</feature>
<dbReference type="Proteomes" id="UP001501231">
    <property type="component" value="Unassembled WGS sequence"/>
</dbReference>
<reference evidence="2 3" key="1">
    <citation type="journal article" date="2019" name="Int. J. Syst. Evol. Microbiol.">
        <title>The Global Catalogue of Microorganisms (GCM) 10K type strain sequencing project: providing services to taxonomists for standard genome sequencing and annotation.</title>
        <authorList>
            <consortium name="The Broad Institute Genomics Platform"/>
            <consortium name="The Broad Institute Genome Sequencing Center for Infectious Disease"/>
            <person name="Wu L."/>
            <person name="Ma J."/>
        </authorList>
    </citation>
    <scope>NUCLEOTIDE SEQUENCE [LARGE SCALE GENOMIC DNA]</scope>
    <source>
        <strain evidence="2 3">JCM 3325</strain>
    </source>
</reference>
<sequence length="175" mass="19020">MPSTSLPAPVPARVQEARAYLTPRYATGVDEVLWEARERPMPDRDAIDAIITASARAQRGTADHPGLVEVAAALVVLGAVRLNLDQTEARLLNTAQASGMSFDQIAAIFGLSAEAALERYRQLKPRLDEPAAPPPPPLPGRATARDEPNWLHRPTVDQPIWDELDDEDWGTCAGQ</sequence>